<dbReference type="InterPro" id="IPR009851">
    <property type="entry name" value="Mod_r"/>
</dbReference>
<evidence type="ECO:0000256" key="1">
    <source>
        <dbReference type="ARBA" id="ARBA00004633"/>
    </source>
</evidence>
<dbReference type="RefSeq" id="XP_001944977.1">
    <property type="nucleotide sequence ID" value="XM_001944942.4"/>
</dbReference>
<dbReference type="AlphaFoldDB" id="A0A8R2A5K9"/>
<dbReference type="GO" id="GO:0006612">
    <property type="term" value="P:protein targeting to membrane"/>
    <property type="evidence" value="ECO:0007669"/>
    <property type="project" value="TreeGrafter"/>
</dbReference>
<sequence>MLSTNLYNNIDQSRKREQQIDTLKVFNENVTEISFDKEYSVEFPTKAGNLSLVIELGSKFPFEKPTMKICPRITHKWVDTTGEIVLAPGLMNYTIHSDLGRVVQVIRREFELDQSLTLANGGNNNGFSGNIAIGSAKNAITSLSNDVEFFSLAKLTSAELLRLNNNVDCLDEFISELPSIEASNKNIENSITKIMDLANSNMSKEEPIYNLRLEISKQLETIETYQKSYAELSTKYVKLSEKYSPQSISDNLKKAALKCDEESERIAEQFLNGDMDCDKFLQVYVKSRTVSYTRKAKEDRLNYQLKQLKEAGF</sequence>
<organism evidence="9 10">
    <name type="scientific">Acyrthosiphon pisum</name>
    <name type="common">Pea aphid</name>
    <dbReference type="NCBI Taxonomy" id="7029"/>
    <lineage>
        <taxon>Eukaryota</taxon>
        <taxon>Metazoa</taxon>
        <taxon>Ecdysozoa</taxon>
        <taxon>Arthropoda</taxon>
        <taxon>Hexapoda</taxon>
        <taxon>Insecta</taxon>
        <taxon>Pterygota</taxon>
        <taxon>Neoptera</taxon>
        <taxon>Paraneoptera</taxon>
        <taxon>Hemiptera</taxon>
        <taxon>Sternorrhyncha</taxon>
        <taxon>Aphidomorpha</taxon>
        <taxon>Aphidoidea</taxon>
        <taxon>Aphididae</taxon>
        <taxon>Macrosiphini</taxon>
        <taxon>Acyrthosiphon</taxon>
    </lineage>
</organism>
<protein>
    <recommendedName>
        <fullName evidence="8">VPS37 C-terminal domain-containing protein</fullName>
    </recommendedName>
</protein>
<dbReference type="PANTHER" id="PTHR13678">
    <property type="entry name" value="VACUOLAR PROTEIN SORTING-ASSOCIATED PROTEIN 37"/>
    <property type="match status" value="1"/>
</dbReference>
<dbReference type="EnsemblMetazoa" id="XM_001944942.4">
    <property type="protein sequence ID" value="XP_001944977.1"/>
    <property type="gene ID" value="LOC100168859"/>
</dbReference>
<proteinExistence type="inferred from homology"/>
<evidence type="ECO:0000256" key="3">
    <source>
        <dbReference type="ARBA" id="ARBA00022448"/>
    </source>
</evidence>
<dbReference type="GO" id="GO:0006623">
    <property type="term" value="P:protein targeting to vacuole"/>
    <property type="evidence" value="ECO:0007669"/>
    <property type="project" value="TreeGrafter"/>
</dbReference>
<dbReference type="InterPro" id="IPR016135">
    <property type="entry name" value="UBQ-conjugating_enzyme/RWD"/>
</dbReference>
<dbReference type="InterPro" id="IPR037202">
    <property type="entry name" value="ESCRT_assembly_dom"/>
</dbReference>
<evidence type="ECO:0000256" key="6">
    <source>
        <dbReference type="ARBA" id="ARBA00025010"/>
    </source>
</evidence>
<keyword evidence="10" id="KW-1185">Reference proteome</keyword>
<comment type="function">
    <text evidence="6">Component of the ESCRT-I complex, a regulator of vesicular trafficking process. Required for the sorting of endocytic ubiquitinated cargos into multivesicular bodies. May be involved in cell growth and differentiation.</text>
</comment>
<dbReference type="Proteomes" id="UP000007819">
    <property type="component" value="Chromosome A2"/>
</dbReference>
<dbReference type="InterPro" id="IPR029012">
    <property type="entry name" value="Helix_hairpin_bin_sf"/>
</dbReference>
<evidence type="ECO:0000256" key="7">
    <source>
        <dbReference type="PROSITE-ProRule" id="PRU00646"/>
    </source>
</evidence>
<reference evidence="9" key="2">
    <citation type="submission" date="2022-06" db="UniProtKB">
        <authorList>
            <consortium name="EnsemblMetazoa"/>
        </authorList>
    </citation>
    <scope>IDENTIFICATION</scope>
</reference>
<evidence type="ECO:0000256" key="5">
    <source>
        <dbReference type="ARBA" id="ARBA00022927"/>
    </source>
</evidence>
<dbReference type="SUPFAM" id="SSF54495">
    <property type="entry name" value="UBC-like"/>
    <property type="match status" value="1"/>
</dbReference>
<accession>A0A8R2A5K9</accession>
<dbReference type="PROSITE" id="PS51314">
    <property type="entry name" value="VPS37_C"/>
    <property type="match status" value="1"/>
</dbReference>
<dbReference type="GeneID" id="100168859"/>
<dbReference type="SUPFAM" id="SSF140111">
    <property type="entry name" value="Endosomal sorting complex assembly domain"/>
    <property type="match status" value="1"/>
</dbReference>
<dbReference type="OrthoDB" id="10260857at2759"/>
<feature type="domain" description="VPS37 C-terminal" evidence="8">
    <location>
        <begin position="226"/>
        <end position="313"/>
    </location>
</feature>
<evidence type="ECO:0000256" key="4">
    <source>
        <dbReference type="ARBA" id="ARBA00022753"/>
    </source>
</evidence>
<dbReference type="Gene3D" id="1.10.287.660">
    <property type="entry name" value="Helix hairpin bin"/>
    <property type="match status" value="1"/>
</dbReference>
<keyword evidence="3 7" id="KW-0813">Transport</keyword>
<dbReference type="CTD" id="31006"/>
<dbReference type="KEGG" id="api:100168859"/>
<comment type="subcellular location">
    <subcellularLocation>
        <location evidence="1">Late endosome membrane</location>
        <topology evidence="1">Peripheral membrane protein</topology>
    </subcellularLocation>
</comment>
<dbReference type="OMA" id="HPWCNEH"/>
<keyword evidence="5 7" id="KW-0653">Protein transport</keyword>
<evidence type="ECO:0000313" key="9">
    <source>
        <dbReference type="EnsemblMetazoa" id="XP_001944977.1"/>
    </source>
</evidence>
<dbReference type="CDD" id="cd11685">
    <property type="entry name" value="UEV_TSG101-like"/>
    <property type="match status" value="1"/>
</dbReference>
<dbReference type="GO" id="GO:0043162">
    <property type="term" value="P:ubiquitin-dependent protein catabolic process via the multivesicular body sorting pathway"/>
    <property type="evidence" value="ECO:0007669"/>
    <property type="project" value="TreeGrafter"/>
</dbReference>
<dbReference type="Pfam" id="PF07200">
    <property type="entry name" value="Mod_r"/>
    <property type="match status" value="1"/>
</dbReference>
<reference evidence="10" key="1">
    <citation type="submission" date="2010-06" db="EMBL/GenBank/DDBJ databases">
        <authorList>
            <person name="Jiang H."/>
            <person name="Abraham K."/>
            <person name="Ali S."/>
            <person name="Alsbrooks S.L."/>
            <person name="Anim B.N."/>
            <person name="Anosike U.S."/>
            <person name="Attaway T."/>
            <person name="Bandaranaike D.P."/>
            <person name="Battles P.K."/>
            <person name="Bell S.N."/>
            <person name="Bell A.V."/>
            <person name="Beltran B."/>
            <person name="Bickham C."/>
            <person name="Bustamante Y."/>
            <person name="Caleb T."/>
            <person name="Canada A."/>
            <person name="Cardenas V."/>
            <person name="Carter K."/>
            <person name="Chacko J."/>
            <person name="Chandrabose M.N."/>
            <person name="Chavez D."/>
            <person name="Chavez A."/>
            <person name="Chen L."/>
            <person name="Chu H.-S."/>
            <person name="Claassen K.J."/>
            <person name="Cockrell R."/>
            <person name="Collins M."/>
            <person name="Cooper J.A."/>
            <person name="Cree A."/>
            <person name="Curry S.M."/>
            <person name="Da Y."/>
            <person name="Dao M.D."/>
            <person name="Das B."/>
            <person name="Davila M.-L."/>
            <person name="Davy-Carroll L."/>
            <person name="Denson S."/>
            <person name="Dinh H."/>
            <person name="Ebong V.E."/>
            <person name="Edwards J.R."/>
            <person name="Egan A."/>
            <person name="El-Daye J."/>
            <person name="Escobedo L."/>
            <person name="Fernandez S."/>
            <person name="Fernando P.R."/>
            <person name="Flagg N."/>
            <person name="Forbes L.D."/>
            <person name="Fowler R.G."/>
            <person name="Fu Q."/>
            <person name="Gabisi R.A."/>
            <person name="Ganer J."/>
            <person name="Garbino Pronczuk A."/>
            <person name="Garcia R.M."/>
            <person name="Garner T."/>
            <person name="Garrett T.E."/>
            <person name="Gonzalez D.A."/>
            <person name="Hamid H."/>
            <person name="Hawkins E.S."/>
            <person name="Hirani K."/>
            <person name="Hogues M.E."/>
            <person name="Hollins B."/>
            <person name="Hsiao C.-H."/>
            <person name="Jabil R."/>
            <person name="James M.L."/>
            <person name="Jhangiani S.N."/>
            <person name="Johnson B."/>
            <person name="Johnson Q."/>
            <person name="Joshi V."/>
            <person name="Kalu J.B."/>
            <person name="Kam C."/>
            <person name="Kashfia A."/>
            <person name="Keebler J."/>
            <person name="Kisamo H."/>
            <person name="Kovar C.L."/>
            <person name="Lago L.A."/>
            <person name="Lai C.-Y."/>
            <person name="Laidlaw J."/>
            <person name="Lara F."/>
            <person name="Le T.-K."/>
            <person name="Lee S.L."/>
            <person name="Legall F.H."/>
            <person name="Lemon S.J."/>
            <person name="Lewis L.R."/>
            <person name="Li B."/>
            <person name="Liu Y."/>
            <person name="Liu Y.-S."/>
            <person name="Lopez J."/>
            <person name="Lozado R.J."/>
            <person name="Lu J."/>
            <person name="Madu R.C."/>
            <person name="Maheshwari M."/>
            <person name="Maheshwari R."/>
            <person name="Malloy K."/>
            <person name="Martinez E."/>
            <person name="Mathew T."/>
            <person name="Mercado I.C."/>
            <person name="Mercado C."/>
            <person name="Meyer B."/>
            <person name="Montgomery K."/>
            <person name="Morgan M.B."/>
            <person name="Munidasa M."/>
            <person name="Nazareth L.V."/>
            <person name="Nelson J."/>
            <person name="Ng B.M."/>
            <person name="Nguyen N.B."/>
            <person name="Nguyen P.Q."/>
            <person name="Nguyen T."/>
            <person name="Obregon M."/>
            <person name="Okwuonu G.O."/>
            <person name="Onwere C.G."/>
            <person name="Orozco G."/>
            <person name="Parra A."/>
            <person name="Patel S."/>
            <person name="Patil S."/>
            <person name="Perez A."/>
            <person name="Perez Y."/>
            <person name="Pham C."/>
            <person name="Primus E.L."/>
            <person name="Pu L.-L."/>
            <person name="Puazo M."/>
            <person name="Qin X."/>
            <person name="Quiroz J.B."/>
            <person name="Reese J."/>
            <person name="Richards S."/>
            <person name="Rives C.M."/>
            <person name="Robberts R."/>
            <person name="Ruiz S.J."/>
            <person name="Ruiz M.J."/>
            <person name="Santibanez J."/>
            <person name="Schneider B.W."/>
            <person name="Sisson I."/>
            <person name="Smith M."/>
            <person name="Sodergren E."/>
            <person name="Song X.-Z."/>
            <person name="Song B.B."/>
            <person name="Summersgill H."/>
            <person name="Thelus R."/>
            <person name="Thornton R.D."/>
            <person name="Trejos Z.Y."/>
            <person name="Usmani K."/>
            <person name="Vattathil S."/>
            <person name="Villasana D."/>
            <person name="Walker D.L."/>
            <person name="Wang S."/>
            <person name="Wang K."/>
            <person name="White C.S."/>
            <person name="Williams A.C."/>
            <person name="Williamson J."/>
            <person name="Wilson K."/>
            <person name="Woghiren I.O."/>
            <person name="Woodworth J.R."/>
            <person name="Worley K.C."/>
            <person name="Wright R.A."/>
            <person name="Wu W."/>
            <person name="Young L."/>
            <person name="Zhang L."/>
            <person name="Zhang J."/>
            <person name="Zhu Y."/>
            <person name="Muzny D.M."/>
            <person name="Weinstock G."/>
            <person name="Gibbs R.A."/>
        </authorList>
    </citation>
    <scope>NUCLEOTIDE SEQUENCE [LARGE SCALE GENOMIC DNA]</scope>
    <source>
        <strain evidence="10">LSR1</strain>
    </source>
</reference>
<evidence type="ECO:0000256" key="2">
    <source>
        <dbReference type="ARBA" id="ARBA00007617"/>
    </source>
</evidence>
<evidence type="ECO:0000313" key="10">
    <source>
        <dbReference type="Proteomes" id="UP000007819"/>
    </source>
</evidence>
<comment type="similarity">
    <text evidence="2">Belongs to the VPS37 family.</text>
</comment>
<evidence type="ECO:0000259" key="8">
    <source>
        <dbReference type="PROSITE" id="PS51314"/>
    </source>
</evidence>
<keyword evidence="4" id="KW-0967">Endosome</keyword>
<dbReference type="PANTHER" id="PTHR13678:SF25">
    <property type="entry name" value="EG:115C2.5 PROTEIN"/>
    <property type="match status" value="1"/>
</dbReference>
<dbReference type="GO" id="GO:0000813">
    <property type="term" value="C:ESCRT I complex"/>
    <property type="evidence" value="ECO:0007669"/>
    <property type="project" value="UniProtKB-ARBA"/>
</dbReference>
<dbReference type="GO" id="GO:0031902">
    <property type="term" value="C:late endosome membrane"/>
    <property type="evidence" value="ECO:0007669"/>
    <property type="project" value="UniProtKB-SubCell"/>
</dbReference>
<name>A0A8R2A5K9_ACYPI</name>